<dbReference type="PANTHER" id="PTHR43829:SF9">
    <property type="entry name" value="AQUAPORIN-9"/>
    <property type="match status" value="1"/>
</dbReference>
<dbReference type="InterPro" id="IPR050363">
    <property type="entry name" value="MIP/Aquaporin"/>
</dbReference>
<name>A0A914VM03_9BILA</name>
<dbReference type="CDD" id="cd00333">
    <property type="entry name" value="MIP"/>
    <property type="match status" value="1"/>
</dbReference>
<dbReference type="InterPro" id="IPR023271">
    <property type="entry name" value="Aquaporin-like"/>
</dbReference>
<feature type="transmembrane region" description="Helical" evidence="9">
    <location>
        <begin position="57"/>
        <end position="77"/>
    </location>
</feature>
<dbReference type="GO" id="GO:0016323">
    <property type="term" value="C:basolateral plasma membrane"/>
    <property type="evidence" value="ECO:0007669"/>
    <property type="project" value="TreeGrafter"/>
</dbReference>
<evidence type="ECO:0000313" key="11">
    <source>
        <dbReference type="WBParaSite" id="PSAMB.scaffold2187size24737.g16699.t1"/>
    </source>
</evidence>
<comment type="subcellular location">
    <subcellularLocation>
        <location evidence="1">Membrane</location>
        <topology evidence="1">Multi-pass membrane protein</topology>
    </subcellularLocation>
</comment>
<keyword evidence="3 8" id="KW-0813">Transport</keyword>
<feature type="transmembrane region" description="Helical" evidence="9">
    <location>
        <begin position="150"/>
        <end position="175"/>
    </location>
</feature>
<comment type="similarity">
    <text evidence="2 8">Belongs to the MIP/aquaporin (TC 1.A.8) family.</text>
</comment>
<evidence type="ECO:0000256" key="1">
    <source>
        <dbReference type="ARBA" id="ARBA00004141"/>
    </source>
</evidence>
<dbReference type="SUPFAM" id="SSF81338">
    <property type="entry name" value="Aquaporin-like"/>
    <property type="match status" value="1"/>
</dbReference>
<evidence type="ECO:0000256" key="6">
    <source>
        <dbReference type="ARBA" id="ARBA00023136"/>
    </source>
</evidence>
<protein>
    <submittedName>
        <fullName evidence="11">Aquaporin-3</fullName>
    </submittedName>
</protein>
<sequence>MESVRKTVRQRIRVQSPISRELLAECLGTCLLVTIGCASVAQFVISNGERNAWIGLNLAWGFGIAFGAYVCGNITGGHLNPAISIMMYVLGNLTLVRALLYSLAQTIGAFFGAGIVYYTYYDAISKFDHGTRAVRGPGATAGIFGTYPDAYVSVFGGLLDQIVGTAILGLIVCMVTDRRNHIPGHLGPLLVGFGVATIGMSFGMNCGFAINPARDFGPRLFTLIAGYGWEVFSYNDYTWFWVPILGPIIGALIGAWVYKLFIGLHWPHEEVDIELAALKNNRRQVAEDVVLIKST</sequence>
<dbReference type="AlphaFoldDB" id="A0A914VM03"/>
<keyword evidence="10" id="KW-1185">Reference proteome</keyword>
<dbReference type="WBParaSite" id="PSAMB.scaffold2187size24737.g16699.t1">
    <property type="protein sequence ID" value="PSAMB.scaffold2187size24737.g16699.t1"/>
    <property type="gene ID" value="PSAMB.scaffold2187size24737.g16699"/>
</dbReference>
<evidence type="ECO:0000256" key="4">
    <source>
        <dbReference type="ARBA" id="ARBA00022692"/>
    </source>
</evidence>
<feature type="transmembrane region" description="Helical" evidence="9">
    <location>
        <begin position="98"/>
        <end position="120"/>
    </location>
</feature>
<evidence type="ECO:0000256" key="5">
    <source>
        <dbReference type="ARBA" id="ARBA00022989"/>
    </source>
</evidence>
<evidence type="ECO:0000313" key="10">
    <source>
        <dbReference type="Proteomes" id="UP000887566"/>
    </source>
</evidence>
<keyword evidence="4 8" id="KW-0812">Transmembrane</keyword>
<evidence type="ECO:0000256" key="9">
    <source>
        <dbReference type="SAM" id="Phobius"/>
    </source>
</evidence>
<dbReference type="InterPro" id="IPR000425">
    <property type="entry name" value="MIP"/>
</dbReference>
<dbReference type="PRINTS" id="PR00783">
    <property type="entry name" value="MINTRINSICP"/>
</dbReference>
<dbReference type="Proteomes" id="UP000887566">
    <property type="component" value="Unplaced"/>
</dbReference>
<evidence type="ECO:0000256" key="2">
    <source>
        <dbReference type="ARBA" id="ARBA00006175"/>
    </source>
</evidence>
<dbReference type="GO" id="GO:0015254">
    <property type="term" value="F:glycerol channel activity"/>
    <property type="evidence" value="ECO:0007669"/>
    <property type="project" value="TreeGrafter"/>
</dbReference>
<dbReference type="NCBIfam" id="TIGR00861">
    <property type="entry name" value="MIP"/>
    <property type="match status" value="1"/>
</dbReference>
<evidence type="ECO:0000256" key="3">
    <source>
        <dbReference type="ARBA" id="ARBA00022448"/>
    </source>
</evidence>
<evidence type="ECO:0000256" key="7">
    <source>
        <dbReference type="ARBA" id="ARBA00045280"/>
    </source>
</evidence>
<feature type="transmembrane region" description="Helical" evidence="9">
    <location>
        <begin position="21"/>
        <end position="45"/>
    </location>
</feature>
<accession>A0A914VM03</accession>
<keyword evidence="6 9" id="KW-0472">Membrane</keyword>
<keyword evidence="5 9" id="KW-1133">Transmembrane helix</keyword>
<dbReference type="PANTHER" id="PTHR43829">
    <property type="entry name" value="AQUAPORIN OR AQUAGLYCEROPORIN RELATED"/>
    <property type="match status" value="1"/>
</dbReference>
<dbReference type="GO" id="GO:0015250">
    <property type="term" value="F:water channel activity"/>
    <property type="evidence" value="ECO:0007669"/>
    <property type="project" value="TreeGrafter"/>
</dbReference>
<dbReference type="PRINTS" id="PR02019">
    <property type="entry name" value="AQUAPORIN7"/>
</dbReference>
<feature type="transmembrane region" description="Helical" evidence="9">
    <location>
        <begin position="187"/>
        <end position="210"/>
    </location>
</feature>
<reference evidence="11" key="1">
    <citation type="submission" date="2022-11" db="UniProtKB">
        <authorList>
            <consortium name="WormBaseParasite"/>
        </authorList>
    </citation>
    <scope>IDENTIFICATION</scope>
</reference>
<dbReference type="Pfam" id="PF00230">
    <property type="entry name" value="MIP"/>
    <property type="match status" value="1"/>
</dbReference>
<evidence type="ECO:0000256" key="8">
    <source>
        <dbReference type="RuleBase" id="RU000477"/>
    </source>
</evidence>
<comment type="function">
    <text evidence="7">Aquaglyceroporin that may modulate the water content and osmolytes during anhydrobiosis.</text>
</comment>
<feature type="transmembrane region" description="Helical" evidence="9">
    <location>
        <begin position="239"/>
        <end position="258"/>
    </location>
</feature>
<dbReference type="Gene3D" id="1.20.1080.10">
    <property type="entry name" value="Glycerol uptake facilitator protein"/>
    <property type="match status" value="1"/>
</dbReference>
<proteinExistence type="inferred from homology"/>
<organism evidence="10 11">
    <name type="scientific">Plectus sambesii</name>
    <dbReference type="NCBI Taxonomy" id="2011161"/>
    <lineage>
        <taxon>Eukaryota</taxon>
        <taxon>Metazoa</taxon>
        <taxon>Ecdysozoa</taxon>
        <taxon>Nematoda</taxon>
        <taxon>Chromadorea</taxon>
        <taxon>Plectida</taxon>
        <taxon>Plectina</taxon>
        <taxon>Plectoidea</taxon>
        <taxon>Plectidae</taxon>
        <taxon>Plectus</taxon>
    </lineage>
</organism>